<keyword evidence="3 6" id="KW-1133">Transmembrane helix</keyword>
<dbReference type="STRING" id="329885.A0A4U0UQY2"/>
<dbReference type="AlphaFoldDB" id="A0A4U0UQY2"/>
<organism evidence="7 8">
    <name type="scientific">Friedmanniomyces endolithicus</name>
    <dbReference type="NCBI Taxonomy" id="329885"/>
    <lineage>
        <taxon>Eukaryota</taxon>
        <taxon>Fungi</taxon>
        <taxon>Dikarya</taxon>
        <taxon>Ascomycota</taxon>
        <taxon>Pezizomycotina</taxon>
        <taxon>Dothideomycetes</taxon>
        <taxon>Dothideomycetidae</taxon>
        <taxon>Mycosphaerellales</taxon>
        <taxon>Teratosphaeriaceae</taxon>
        <taxon>Friedmanniomyces</taxon>
    </lineage>
</organism>
<comment type="subcellular location">
    <subcellularLocation>
        <location evidence="1">Membrane</location>
        <topology evidence="1">Multi-pass membrane protein</topology>
    </subcellularLocation>
</comment>
<dbReference type="Pfam" id="PF08592">
    <property type="entry name" value="Anthrone_oxy"/>
    <property type="match status" value="1"/>
</dbReference>
<evidence type="ECO:0000313" key="8">
    <source>
        <dbReference type="Proteomes" id="UP000310066"/>
    </source>
</evidence>
<accession>A0A4U0UQY2</accession>
<evidence type="ECO:0000256" key="5">
    <source>
        <dbReference type="ARBA" id="ARBA00034313"/>
    </source>
</evidence>
<name>A0A4U0UQY2_9PEZI</name>
<dbReference type="PANTHER" id="PTHR35042:SF1">
    <property type="entry name" value="DUF1772-DOMAIN-CONTAINING PROTEIN"/>
    <property type="match status" value="1"/>
</dbReference>
<gene>
    <name evidence="7" type="ORF">B0A54_09230</name>
</gene>
<reference evidence="7 8" key="1">
    <citation type="submission" date="2017-03" db="EMBL/GenBank/DDBJ databases">
        <title>Genomes of endolithic fungi from Antarctica.</title>
        <authorList>
            <person name="Coleine C."/>
            <person name="Masonjones S."/>
            <person name="Stajich J.E."/>
        </authorList>
    </citation>
    <scope>NUCLEOTIDE SEQUENCE [LARGE SCALE GENOMIC DNA]</scope>
    <source>
        <strain evidence="7 8">CCFEE 5311</strain>
    </source>
</reference>
<evidence type="ECO:0000256" key="6">
    <source>
        <dbReference type="SAM" id="Phobius"/>
    </source>
</evidence>
<dbReference type="PANTHER" id="PTHR35042">
    <property type="entry name" value="ANTHRONE OXYGENASE ENCC"/>
    <property type="match status" value="1"/>
</dbReference>
<comment type="similarity">
    <text evidence="5">Belongs to the anthrone oxygenase family.</text>
</comment>
<dbReference type="InterPro" id="IPR013901">
    <property type="entry name" value="Anthrone_oxy"/>
</dbReference>
<feature type="transmembrane region" description="Helical" evidence="6">
    <location>
        <begin position="52"/>
        <end position="72"/>
    </location>
</feature>
<dbReference type="GO" id="GO:0016020">
    <property type="term" value="C:membrane"/>
    <property type="evidence" value="ECO:0007669"/>
    <property type="project" value="UniProtKB-SubCell"/>
</dbReference>
<keyword evidence="4 6" id="KW-0472">Membrane</keyword>
<evidence type="ECO:0000256" key="1">
    <source>
        <dbReference type="ARBA" id="ARBA00004141"/>
    </source>
</evidence>
<evidence type="ECO:0000313" key="7">
    <source>
        <dbReference type="EMBL" id="TKA38290.1"/>
    </source>
</evidence>
<evidence type="ECO:0000256" key="2">
    <source>
        <dbReference type="ARBA" id="ARBA00022692"/>
    </source>
</evidence>
<comment type="caution">
    <text evidence="7">The sequence shown here is derived from an EMBL/GenBank/DDBJ whole genome shotgun (WGS) entry which is preliminary data.</text>
</comment>
<dbReference type="EMBL" id="NAJP01000046">
    <property type="protein sequence ID" value="TKA38290.1"/>
    <property type="molecule type" value="Genomic_DNA"/>
</dbReference>
<keyword evidence="2 6" id="KW-0812">Transmembrane</keyword>
<proteinExistence type="inferred from homology"/>
<dbReference type="OrthoDB" id="5954308at2759"/>
<dbReference type="Proteomes" id="UP000310066">
    <property type="component" value="Unassembled WGS sequence"/>
</dbReference>
<evidence type="ECO:0000256" key="3">
    <source>
        <dbReference type="ARBA" id="ARBA00022989"/>
    </source>
</evidence>
<protein>
    <recommendedName>
        <fullName evidence="9">DUF1772 domain-containing protein</fullName>
    </recommendedName>
</protein>
<feature type="transmembrane region" description="Helical" evidence="6">
    <location>
        <begin position="5"/>
        <end position="23"/>
    </location>
</feature>
<feature type="transmembrane region" description="Helical" evidence="6">
    <location>
        <begin position="141"/>
        <end position="158"/>
    </location>
</feature>
<feature type="transmembrane region" description="Helical" evidence="6">
    <location>
        <begin position="84"/>
        <end position="106"/>
    </location>
</feature>
<sequence length="163" mass="17059">MDSIIAAKLVSISSAFILSGYMLSPSQNTLPLLYPQPASVSTVLFRGVFNRGAALVIPVTGLSVAASAYLAYTAPTGSTERTLWAVSGAVTFAMLPMTQVVMMPGIHRLMDLSSGEASAQQKAAASGELLKLLKAWAAQNWVRVAMSGAGGLLGLYAMHLKEL</sequence>
<evidence type="ECO:0000256" key="4">
    <source>
        <dbReference type="ARBA" id="ARBA00023136"/>
    </source>
</evidence>
<evidence type="ECO:0008006" key="9">
    <source>
        <dbReference type="Google" id="ProtNLM"/>
    </source>
</evidence>